<gene>
    <name evidence="2" type="ORF">GCM10009838_86550</name>
</gene>
<comment type="caution">
    <text evidence="2">The sequence shown here is derived from an EMBL/GenBank/DDBJ whole genome shotgun (WGS) entry which is preliminary data.</text>
</comment>
<dbReference type="PANTHER" id="PTHR10587:SF137">
    <property type="entry name" value="4-DEOXY-4-FORMAMIDO-L-ARABINOSE-PHOSPHOUNDECAPRENOL DEFORMYLASE ARND-RELATED"/>
    <property type="match status" value="1"/>
</dbReference>
<evidence type="ECO:0000259" key="1">
    <source>
        <dbReference type="PROSITE" id="PS51677"/>
    </source>
</evidence>
<name>A0ABN2TG97_9ACTN</name>
<dbReference type="PROSITE" id="PS51677">
    <property type="entry name" value="NODB"/>
    <property type="match status" value="1"/>
</dbReference>
<dbReference type="PANTHER" id="PTHR10587">
    <property type="entry name" value="GLYCOSYL TRANSFERASE-RELATED"/>
    <property type="match status" value="1"/>
</dbReference>
<dbReference type="Gene3D" id="3.20.20.370">
    <property type="entry name" value="Glycoside hydrolase/deacetylase"/>
    <property type="match status" value="1"/>
</dbReference>
<accession>A0ABN2TG97</accession>
<dbReference type="Pfam" id="PF01522">
    <property type="entry name" value="Polysacc_deac_1"/>
    <property type="match status" value="1"/>
</dbReference>
<keyword evidence="3" id="KW-1185">Reference proteome</keyword>
<dbReference type="SUPFAM" id="SSF88713">
    <property type="entry name" value="Glycoside hydrolase/deacetylase"/>
    <property type="match status" value="1"/>
</dbReference>
<proteinExistence type="predicted"/>
<feature type="domain" description="NodB homology" evidence="1">
    <location>
        <begin position="47"/>
        <end position="233"/>
    </location>
</feature>
<dbReference type="InterPro" id="IPR050248">
    <property type="entry name" value="Polysacc_deacetylase_ArnD"/>
</dbReference>
<dbReference type="InterPro" id="IPR002509">
    <property type="entry name" value="NODB_dom"/>
</dbReference>
<dbReference type="InterPro" id="IPR011330">
    <property type="entry name" value="Glyco_hydro/deAcase_b/a-brl"/>
</dbReference>
<dbReference type="Proteomes" id="UP001499854">
    <property type="component" value="Unassembled WGS sequence"/>
</dbReference>
<organism evidence="2 3">
    <name type="scientific">Catenulispora subtropica</name>
    <dbReference type="NCBI Taxonomy" id="450798"/>
    <lineage>
        <taxon>Bacteria</taxon>
        <taxon>Bacillati</taxon>
        <taxon>Actinomycetota</taxon>
        <taxon>Actinomycetes</taxon>
        <taxon>Catenulisporales</taxon>
        <taxon>Catenulisporaceae</taxon>
        <taxon>Catenulispora</taxon>
    </lineage>
</organism>
<evidence type="ECO:0000313" key="3">
    <source>
        <dbReference type="Proteomes" id="UP001499854"/>
    </source>
</evidence>
<dbReference type="RefSeq" id="WP_344663066.1">
    <property type="nucleotide sequence ID" value="NZ_BAAAQM010000094.1"/>
</dbReference>
<protein>
    <submittedName>
        <fullName evidence="2">Polysaccharide deacetylase family protein</fullName>
    </submittedName>
</protein>
<dbReference type="CDD" id="cd10959">
    <property type="entry name" value="CE4_NodB_like_3"/>
    <property type="match status" value="1"/>
</dbReference>
<dbReference type="EMBL" id="BAAAQM010000094">
    <property type="protein sequence ID" value="GAA2006892.1"/>
    <property type="molecule type" value="Genomic_DNA"/>
</dbReference>
<evidence type="ECO:0000313" key="2">
    <source>
        <dbReference type="EMBL" id="GAA2006892.1"/>
    </source>
</evidence>
<sequence length="239" mass="25998">MRPVAAAAVATGGVAGLCLAHVGPAASWLPPVRDRLTPGLAGRGRPDHVALTFDDGPDPRSTPHLLDLLDELEVHATFFVLGSRVERHRAVAAETAARGHEVAVHGWAHRPQWVPRPQRDVRELRQARAAIEQVCGVRPVWFRPPFGVLTTGLLRAARRAELRPVLWGAWGKDWREDRSPAAVERTVVSTLHGGTTVLLHDTSPDGGSEAWRNTLGALPGIVEHCRRAGWDVGPLAEHF</sequence>
<reference evidence="2 3" key="1">
    <citation type="journal article" date="2019" name="Int. J. Syst. Evol. Microbiol.">
        <title>The Global Catalogue of Microorganisms (GCM) 10K type strain sequencing project: providing services to taxonomists for standard genome sequencing and annotation.</title>
        <authorList>
            <consortium name="The Broad Institute Genomics Platform"/>
            <consortium name="The Broad Institute Genome Sequencing Center for Infectious Disease"/>
            <person name="Wu L."/>
            <person name="Ma J."/>
        </authorList>
    </citation>
    <scope>NUCLEOTIDE SEQUENCE [LARGE SCALE GENOMIC DNA]</scope>
    <source>
        <strain evidence="2 3">JCM 16013</strain>
    </source>
</reference>